<keyword evidence="5" id="KW-1185">Reference proteome</keyword>
<dbReference type="Pfam" id="PF15979">
    <property type="entry name" value="Glyco_hydro_115"/>
    <property type="match status" value="1"/>
</dbReference>
<evidence type="ECO:0000256" key="1">
    <source>
        <dbReference type="ARBA" id="ARBA00022801"/>
    </source>
</evidence>
<dbReference type="InterPro" id="IPR041437">
    <property type="entry name" value="GH115_C"/>
</dbReference>
<dbReference type="InterPro" id="IPR031924">
    <property type="entry name" value="GH115"/>
</dbReference>
<dbReference type="SUPFAM" id="SSF55545">
    <property type="entry name" value="beta-N-acetylhexosaminidase-like domain"/>
    <property type="match status" value="1"/>
</dbReference>
<reference evidence="4 5" key="1">
    <citation type="submission" date="2016-10" db="EMBL/GenBank/DDBJ databases">
        <authorList>
            <person name="de Groot N.N."/>
        </authorList>
    </citation>
    <scope>NUCLEOTIDE SEQUENCE [LARGE SCALE GENOMIC DNA]</scope>
    <source>
        <strain evidence="4 5">DSM 25186</strain>
    </source>
</reference>
<dbReference type="Gene3D" id="1.20.58.2150">
    <property type="match status" value="1"/>
</dbReference>
<dbReference type="InterPro" id="IPR029018">
    <property type="entry name" value="Hex-like_dom2"/>
</dbReference>
<dbReference type="InterPro" id="IPR042301">
    <property type="entry name" value="GH115_sf"/>
</dbReference>
<dbReference type="STRING" id="1075417.SAMN05421823_11314"/>
<feature type="domain" description="Gylcosyl hydrolase 115 C-terminal" evidence="3">
    <location>
        <begin position="826"/>
        <end position="988"/>
    </location>
</feature>
<dbReference type="PANTHER" id="PTHR37842">
    <property type="match status" value="1"/>
</dbReference>
<proteinExistence type="predicted"/>
<dbReference type="PANTHER" id="PTHR37842:SF2">
    <property type="entry name" value="GYLCOSYL HYDROLASE 115 C-TERMINAL DOMAIN-CONTAINING PROTEIN"/>
    <property type="match status" value="1"/>
</dbReference>
<organism evidence="4 5">
    <name type="scientific">Catalinimonas alkaloidigena</name>
    <dbReference type="NCBI Taxonomy" id="1075417"/>
    <lineage>
        <taxon>Bacteria</taxon>
        <taxon>Pseudomonadati</taxon>
        <taxon>Bacteroidota</taxon>
        <taxon>Cytophagia</taxon>
        <taxon>Cytophagales</taxon>
        <taxon>Catalimonadaceae</taxon>
        <taxon>Catalinimonas</taxon>
    </lineage>
</organism>
<dbReference type="GO" id="GO:0005975">
    <property type="term" value="P:carbohydrate metabolic process"/>
    <property type="evidence" value="ECO:0007669"/>
    <property type="project" value="UniProtKB-ARBA"/>
</dbReference>
<gene>
    <name evidence="4" type="ORF">SAMN05421823_11314</name>
</gene>
<dbReference type="Gene3D" id="3.30.379.10">
    <property type="entry name" value="Chitobiase/beta-hexosaminidase domain 2-like"/>
    <property type="match status" value="1"/>
</dbReference>
<dbReference type="AlphaFoldDB" id="A0A1G9SW45"/>
<dbReference type="Gene3D" id="3.20.20.520">
    <property type="entry name" value="Glycosyl hydrolase family 115"/>
    <property type="match status" value="1"/>
</dbReference>
<evidence type="ECO:0000256" key="2">
    <source>
        <dbReference type="SAM" id="MobiDB-lite"/>
    </source>
</evidence>
<feature type="compositionally biased region" description="Polar residues" evidence="2">
    <location>
        <begin position="10"/>
        <end position="20"/>
    </location>
</feature>
<dbReference type="Gene3D" id="2.60.120.1620">
    <property type="match status" value="1"/>
</dbReference>
<dbReference type="Pfam" id="PF17829">
    <property type="entry name" value="GH115_C"/>
    <property type="match status" value="1"/>
</dbReference>
<evidence type="ECO:0000313" key="4">
    <source>
        <dbReference type="EMBL" id="SDM39632.1"/>
    </source>
</evidence>
<protein>
    <submittedName>
        <fullName evidence="4">Glycosyl hydrolase family 115</fullName>
    </submittedName>
</protein>
<dbReference type="EMBL" id="FNFO01000013">
    <property type="protein sequence ID" value="SDM39632.1"/>
    <property type="molecule type" value="Genomic_DNA"/>
</dbReference>
<accession>A0A1G9SW45</accession>
<dbReference type="GO" id="GO:0016787">
    <property type="term" value="F:hydrolase activity"/>
    <property type="evidence" value="ECO:0007669"/>
    <property type="project" value="UniProtKB-KW"/>
</dbReference>
<name>A0A1G9SW45_9BACT</name>
<feature type="region of interest" description="Disordered" evidence="2">
    <location>
        <begin position="1"/>
        <end position="23"/>
    </location>
</feature>
<sequence>MDARCPREATGQQKNVSPGKTNGVRRQLFGWMGGLLLMGSHGLHAQTPPEAPLQSTSTFTEAVFPLVHRSQASPVWWDAQDAPVVGIAAHALADDITRLTGQTPAFDSVGRGTTDARFPVIVGTLGSSALINRLVDHQKLNLTRIAGQWESYVLAVVQEPMAGVEKALVIAGSDPRGTAFGVFEVSRRLGVSPWYWWADVTPRPQTNLYLTPGTLTQGPPSVKYRGIFLNDEDWGLQPWAAQTYEPETGDIGPKTYARMFELLLRLKANFLWPAMHPSTRAFFHYPGNPQTAAAYAIVVGTSHAEPMLRNNVDEWEEATRGPFDYVRNPQAVHDYWEARVREASGQEAVYTVGMRGVHDSGMQGVHNASEAAALLETIIADQRAMLQTHVDSNLQQVPQAFTPYKEVLDIYDQGLSVPEDITLVWPDDNYGYIHRLSDPDERTRSGGSGVYYHASYWGRPHDYLWLSSTHPALIREEMTKAYTLGAERIWVLNVGDLKPLEYTISLFLDMAYEVRPFLEKTDMKGHLEAWATELFGTEQGPPVANALWDYYDLAFERRPEFMGWSRTEPTTATQLTAYNHFRYGDEAQRRLDRYDALVQRVTRLRAATPPDRKDAFYELVYYPVVCAALMNQKFLYRDKAHWYARQHRLSAHNYAQRSQRAYEAIVRETAYYNHELAGGKWRGMMSMEPRKLPVYQAPVLPELVPEHGGRWAVVPEGDSVQSATDLSLPTFTPWGQHAYFVDLFLTHKSTVAWKASASAAWLQLSERKGVLTSDSGRTETRLWVSVDWNSVRADTVTGTLLLKGKNKRVRVAVRACRPRLPAGYEGFVESNGYVSLFAEHFQRSSSTQTWQRLDGLGHTGASVQALPLTASAPAEVTEADWLAYDFYTFTAAAPDFHFYTLPTHPVTHDDSLRFGVSIDDGPVQVVNFQTFGRSETWKENVLRNSAVSNMKGPPLAPGPHTLKIYRIDPGVILDRMVIDLRKVPPAYSPVPETSLRAEGDASGLRK</sequence>
<evidence type="ECO:0000313" key="5">
    <source>
        <dbReference type="Proteomes" id="UP000198510"/>
    </source>
</evidence>
<dbReference type="Proteomes" id="UP000198510">
    <property type="component" value="Unassembled WGS sequence"/>
</dbReference>
<evidence type="ECO:0000259" key="3">
    <source>
        <dbReference type="Pfam" id="PF17829"/>
    </source>
</evidence>
<keyword evidence="1 4" id="KW-0378">Hydrolase</keyword>